<feature type="transmembrane region" description="Helical" evidence="12">
    <location>
        <begin position="277"/>
        <end position="299"/>
    </location>
</feature>
<name>A0A225SQF3_9BURK</name>
<keyword evidence="5" id="KW-0997">Cell inner membrane</keyword>
<dbReference type="EMBL" id="NJGV01000019">
    <property type="protein sequence ID" value="OWY33232.1"/>
    <property type="molecule type" value="Genomic_DNA"/>
</dbReference>
<keyword evidence="8 12" id="KW-1133">Transmembrane helix</keyword>
<dbReference type="AlphaFoldDB" id="A0A225SQF3"/>
<organism evidence="13 14">
    <name type="scientific">Herbaspirillum aquaticum</name>
    <dbReference type="NCBI Taxonomy" id="568783"/>
    <lineage>
        <taxon>Bacteria</taxon>
        <taxon>Pseudomonadati</taxon>
        <taxon>Pseudomonadota</taxon>
        <taxon>Betaproteobacteria</taxon>
        <taxon>Burkholderiales</taxon>
        <taxon>Oxalobacteraceae</taxon>
        <taxon>Herbaspirillum</taxon>
    </lineage>
</organism>
<dbReference type="Pfam" id="PF01544">
    <property type="entry name" value="CorA"/>
    <property type="match status" value="1"/>
</dbReference>
<comment type="subcellular location">
    <subcellularLocation>
        <location evidence="1">Cell membrane</location>
        <topology evidence="1">Multi-pass membrane protein</topology>
    </subcellularLocation>
</comment>
<dbReference type="GO" id="GO:0015087">
    <property type="term" value="F:cobalt ion transmembrane transporter activity"/>
    <property type="evidence" value="ECO:0007669"/>
    <property type="project" value="TreeGrafter"/>
</dbReference>
<dbReference type="InterPro" id="IPR045861">
    <property type="entry name" value="CorA_cytoplasmic_dom"/>
</dbReference>
<gene>
    <name evidence="13" type="ORF">CEJ45_17420</name>
</gene>
<evidence type="ECO:0000313" key="14">
    <source>
        <dbReference type="Proteomes" id="UP000214747"/>
    </source>
</evidence>
<comment type="similarity">
    <text evidence="2">Belongs to the CorA metal ion transporter (MIT) (TC 1.A.35) family.</text>
</comment>
<dbReference type="GO" id="GO:0050897">
    <property type="term" value="F:cobalt ion binding"/>
    <property type="evidence" value="ECO:0007669"/>
    <property type="project" value="TreeGrafter"/>
</dbReference>
<keyword evidence="3" id="KW-0813">Transport</keyword>
<dbReference type="SUPFAM" id="SSF143865">
    <property type="entry name" value="CorA soluble domain-like"/>
    <property type="match status" value="1"/>
</dbReference>
<dbReference type="InterPro" id="IPR045863">
    <property type="entry name" value="CorA_TM1_TM2"/>
</dbReference>
<evidence type="ECO:0000256" key="3">
    <source>
        <dbReference type="ARBA" id="ARBA00022448"/>
    </source>
</evidence>
<evidence type="ECO:0000256" key="1">
    <source>
        <dbReference type="ARBA" id="ARBA00004651"/>
    </source>
</evidence>
<keyword evidence="10 12" id="KW-0472">Membrane</keyword>
<evidence type="ECO:0000256" key="7">
    <source>
        <dbReference type="ARBA" id="ARBA00022833"/>
    </source>
</evidence>
<dbReference type="Gene3D" id="1.20.58.340">
    <property type="entry name" value="Magnesium transport protein CorA, transmembrane region"/>
    <property type="match status" value="2"/>
</dbReference>
<keyword evidence="14" id="KW-1185">Reference proteome</keyword>
<protein>
    <submittedName>
        <fullName evidence="13">Mg2+/Co2+ transporter</fullName>
    </submittedName>
</protein>
<evidence type="ECO:0000256" key="6">
    <source>
        <dbReference type="ARBA" id="ARBA00022692"/>
    </source>
</evidence>
<sequence>MHNPPDTPQALHLLYEPAGFICAFRFEEGHARQMNWNEVIDYHPSAPDFTWLHVKTADVKIQQWLAHHSDIPEYITEFLLSSDTHPGLHATPEGVYGTLTDMKMEIGDTGTEKGALHFYLDRTRLLTLRTQPLISTNMLRQKVLDGGGFDNPMDLFAELLRCLADGFNARLDKLNDKVDDIEFSVLSDRRAEDRAELSGIRRQLAELRRFIAPERRILAQFQRLRPAWVPREALEDLTHALDELNELHSTVEAVYERAKLLQEEIASQMSEQMNRNLMALSILTALLMPATLVSGIFGMNVAGLPGLHDETSFWIVMGLMGGLGVATVAFLKWMKIF</sequence>
<dbReference type="CDD" id="cd12834">
    <property type="entry name" value="ZntB_u1"/>
    <property type="match status" value="1"/>
</dbReference>
<feature type="coiled-coil region" evidence="11">
    <location>
        <begin position="234"/>
        <end position="264"/>
    </location>
</feature>
<evidence type="ECO:0000256" key="12">
    <source>
        <dbReference type="SAM" id="Phobius"/>
    </source>
</evidence>
<dbReference type="GO" id="GO:0005886">
    <property type="term" value="C:plasma membrane"/>
    <property type="evidence" value="ECO:0007669"/>
    <property type="project" value="UniProtKB-SubCell"/>
</dbReference>
<comment type="caution">
    <text evidence="13">The sequence shown here is derived from an EMBL/GenBank/DDBJ whole genome shotgun (WGS) entry which is preliminary data.</text>
</comment>
<accession>A0A225SQF3</accession>
<dbReference type="PANTHER" id="PTHR46494">
    <property type="entry name" value="CORA FAMILY METAL ION TRANSPORTER (EUROFUNG)"/>
    <property type="match status" value="1"/>
</dbReference>
<evidence type="ECO:0000256" key="8">
    <source>
        <dbReference type="ARBA" id="ARBA00022989"/>
    </source>
</evidence>
<dbReference type="Proteomes" id="UP000214747">
    <property type="component" value="Unassembled WGS sequence"/>
</dbReference>
<proteinExistence type="inferred from homology"/>
<reference evidence="13 14" key="1">
    <citation type="journal article" date="2010" name="Int. J. Syst. Evol. Microbiol.">
        <title>Reclassification of Herbaspirillum putei as a later heterotypic synonym of Herbaspirillum huttiense, with the description of H. huttiense subsp. huttiense subsp. nov. and H. huttiense subsp. putei subsp. nov., comb. nov., and description of Herbaspirillum aquaticum sp. nov.</title>
        <authorList>
            <person name="Dobritsa A.P."/>
            <person name="Reddy M.C."/>
            <person name="Samadpour M."/>
        </authorList>
    </citation>
    <scope>NUCLEOTIDE SEQUENCE [LARGE SCALE GENOMIC DNA]</scope>
    <source>
        <strain evidence="13 14">IEH 4430</strain>
    </source>
</reference>
<feature type="transmembrane region" description="Helical" evidence="12">
    <location>
        <begin position="311"/>
        <end position="331"/>
    </location>
</feature>
<keyword evidence="9" id="KW-0406">Ion transport</keyword>
<keyword evidence="6 12" id="KW-0812">Transmembrane</keyword>
<evidence type="ECO:0000256" key="10">
    <source>
        <dbReference type="ARBA" id="ARBA00023136"/>
    </source>
</evidence>
<dbReference type="SUPFAM" id="SSF144083">
    <property type="entry name" value="Magnesium transport protein CorA, transmembrane region"/>
    <property type="match status" value="1"/>
</dbReference>
<keyword evidence="7" id="KW-0862">Zinc</keyword>
<dbReference type="PANTHER" id="PTHR46494:SF3">
    <property type="entry name" value="ZINC TRANSPORT PROTEIN ZNTB"/>
    <property type="match status" value="1"/>
</dbReference>
<evidence type="ECO:0000256" key="9">
    <source>
        <dbReference type="ARBA" id="ARBA00023065"/>
    </source>
</evidence>
<dbReference type="GO" id="GO:0015095">
    <property type="term" value="F:magnesium ion transmembrane transporter activity"/>
    <property type="evidence" value="ECO:0007669"/>
    <property type="project" value="TreeGrafter"/>
</dbReference>
<evidence type="ECO:0000256" key="11">
    <source>
        <dbReference type="SAM" id="Coils"/>
    </source>
</evidence>
<keyword evidence="11" id="KW-0175">Coiled coil</keyword>
<evidence type="ECO:0000313" key="13">
    <source>
        <dbReference type="EMBL" id="OWY33232.1"/>
    </source>
</evidence>
<dbReference type="GO" id="GO:0000287">
    <property type="term" value="F:magnesium ion binding"/>
    <property type="evidence" value="ECO:0007669"/>
    <property type="project" value="TreeGrafter"/>
</dbReference>
<evidence type="ECO:0000256" key="5">
    <source>
        <dbReference type="ARBA" id="ARBA00022519"/>
    </source>
</evidence>
<keyword evidence="4" id="KW-1003">Cell membrane</keyword>
<dbReference type="InterPro" id="IPR002523">
    <property type="entry name" value="MgTranspt_CorA/ZnTranspt_ZntB"/>
</dbReference>
<dbReference type="RefSeq" id="WP_088756303.1">
    <property type="nucleotide sequence ID" value="NZ_JARJFG010000042.1"/>
</dbReference>
<dbReference type="Gene3D" id="3.30.460.20">
    <property type="entry name" value="CorA soluble domain-like"/>
    <property type="match status" value="1"/>
</dbReference>
<evidence type="ECO:0000256" key="2">
    <source>
        <dbReference type="ARBA" id="ARBA00009765"/>
    </source>
</evidence>
<evidence type="ECO:0000256" key="4">
    <source>
        <dbReference type="ARBA" id="ARBA00022475"/>
    </source>
</evidence>